<feature type="transmembrane region" description="Helical" evidence="5">
    <location>
        <begin position="259"/>
        <end position="279"/>
    </location>
</feature>
<feature type="transmembrane region" description="Helical" evidence="5">
    <location>
        <begin position="164"/>
        <end position="184"/>
    </location>
</feature>
<accession>A0ABD2HXL1</accession>
<feature type="region of interest" description="Disordered" evidence="6">
    <location>
        <begin position="1"/>
        <end position="39"/>
    </location>
</feature>
<feature type="transmembrane region" description="Helical" evidence="5">
    <location>
        <begin position="106"/>
        <end position="125"/>
    </location>
</feature>
<sequence length="282" mass="31394">MSNFGYGQQQGQAYHPQGANPYQQQPAGWNVPPPPQGQQPYNAQHFAEQGQAGMPKNELGFNDQTIRSQFVRKVFSTVGIMLAVVAVMSAFPFMHPPMMAFVRHNVGLYLLGYITFFVVYIALICCEGVRRSFPANIILLGILTLSIGFMTMMITAQYAVHSVFMAFAITSLSCFGVALFATITKRDLTSMLGIVFIATMCLALFGLVVIIVGMFTNVRILFVVYAAIGAFLFMIWLAIDIQMVMGGRTYEISPEEHIFASITLFLDIIQIFWFLLAIFGDR</sequence>
<name>A0ABD2HXL1_HETSC</name>
<comment type="similarity">
    <text evidence="5">Belongs to the BI1 family.</text>
</comment>
<evidence type="ECO:0000256" key="3">
    <source>
        <dbReference type="ARBA" id="ARBA00022989"/>
    </source>
</evidence>
<evidence type="ECO:0000256" key="1">
    <source>
        <dbReference type="ARBA" id="ARBA00004141"/>
    </source>
</evidence>
<dbReference type="GO" id="GO:0016020">
    <property type="term" value="C:membrane"/>
    <property type="evidence" value="ECO:0007669"/>
    <property type="project" value="UniProtKB-SubCell"/>
</dbReference>
<evidence type="ECO:0000313" key="8">
    <source>
        <dbReference type="Proteomes" id="UP001620645"/>
    </source>
</evidence>
<evidence type="ECO:0000256" key="6">
    <source>
        <dbReference type="SAM" id="MobiDB-lite"/>
    </source>
</evidence>
<feature type="compositionally biased region" description="Polar residues" evidence="6">
    <location>
        <begin position="1"/>
        <end position="12"/>
    </location>
</feature>
<keyword evidence="4 5" id="KW-0472">Membrane</keyword>
<proteinExistence type="inferred from homology"/>
<protein>
    <submittedName>
        <fullName evidence="7">Uncharacterized protein</fullName>
    </submittedName>
</protein>
<evidence type="ECO:0000313" key="7">
    <source>
        <dbReference type="EMBL" id="KAL3069655.1"/>
    </source>
</evidence>
<keyword evidence="3 5" id="KW-1133">Transmembrane helix</keyword>
<reference evidence="7 8" key="1">
    <citation type="submission" date="2024-10" db="EMBL/GenBank/DDBJ databases">
        <authorList>
            <person name="Kim D."/>
        </authorList>
    </citation>
    <scope>NUCLEOTIDE SEQUENCE [LARGE SCALE GENOMIC DNA]</scope>
    <source>
        <strain evidence="7">Taebaek</strain>
    </source>
</reference>
<dbReference type="CDD" id="cd10428">
    <property type="entry name" value="LFG_like"/>
    <property type="match status" value="1"/>
</dbReference>
<comment type="subcellular location">
    <subcellularLocation>
        <location evidence="1">Membrane</location>
        <topology evidence="1">Multi-pass membrane protein</topology>
    </subcellularLocation>
</comment>
<feature type="transmembrane region" description="Helical" evidence="5">
    <location>
        <begin position="191"/>
        <end position="214"/>
    </location>
</feature>
<evidence type="ECO:0000256" key="5">
    <source>
        <dbReference type="RuleBase" id="RU004379"/>
    </source>
</evidence>
<gene>
    <name evidence="7" type="ORF">niasHS_015889</name>
</gene>
<feature type="transmembrane region" description="Helical" evidence="5">
    <location>
        <begin position="220"/>
        <end position="239"/>
    </location>
</feature>
<dbReference type="AlphaFoldDB" id="A0ABD2HXL1"/>
<dbReference type="Proteomes" id="UP001620645">
    <property type="component" value="Unassembled WGS sequence"/>
</dbReference>
<dbReference type="InterPro" id="IPR006214">
    <property type="entry name" value="Bax_inhibitor_1-related"/>
</dbReference>
<dbReference type="PANTHER" id="PTHR23291">
    <property type="entry name" value="BAX INHIBITOR-RELATED"/>
    <property type="match status" value="1"/>
</dbReference>
<dbReference type="PANTHER" id="PTHR23291:SF127">
    <property type="entry name" value="PROTEIN LIFEGUARD 1-LIKE"/>
    <property type="match status" value="1"/>
</dbReference>
<keyword evidence="8" id="KW-1185">Reference proteome</keyword>
<feature type="transmembrane region" description="Helical" evidence="5">
    <location>
        <begin position="74"/>
        <end position="94"/>
    </location>
</feature>
<organism evidence="7 8">
    <name type="scientific">Heterodera schachtii</name>
    <name type="common">Sugarbeet cyst nematode worm</name>
    <name type="synonym">Tylenchus schachtii</name>
    <dbReference type="NCBI Taxonomy" id="97005"/>
    <lineage>
        <taxon>Eukaryota</taxon>
        <taxon>Metazoa</taxon>
        <taxon>Ecdysozoa</taxon>
        <taxon>Nematoda</taxon>
        <taxon>Chromadorea</taxon>
        <taxon>Rhabditida</taxon>
        <taxon>Tylenchina</taxon>
        <taxon>Tylenchomorpha</taxon>
        <taxon>Tylenchoidea</taxon>
        <taxon>Heteroderidae</taxon>
        <taxon>Heteroderinae</taxon>
        <taxon>Heterodera</taxon>
    </lineage>
</organism>
<dbReference type="EMBL" id="JBICCN010000427">
    <property type="protein sequence ID" value="KAL3069655.1"/>
    <property type="molecule type" value="Genomic_DNA"/>
</dbReference>
<evidence type="ECO:0000256" key="4">
    <source>
        <dbReference type="ARBA" id="ARBA00023136"/>
    </source>
</evidence>
<keyword evidence="2 5" id="KW-0812">Transmembrane</keyword>
<comment type="caution">
    <text evidence="7">The sequence shown here is derived from an EMBL/GenBank/DDBJ whole genome shotgun (WGS) entry which is preliminary data.</text>
</comment>
<dbReference type="Pfam" id="PF01027">
    <property type="entry name" value="Bax1-I"/>
    <property type="match status" value="1"/>
</dbReference>
<evidence type="ECO:0000256" key="2">
    <source>
        <dbReference type="ARBA" id="ARBA00022692"/>
    </source>
</evidence>
<feature type="transmembrane region" description="Helical" evidence="5">
    <location>
        <begin position="137"/>
        <end position="158"/>
    </location>
</feature>